<dbReference type="AlphaFoldDB" id="A0A2R7YSB5"/>
<sequence>MSVVRTMMMTMQTDGVDIDWVQEQLTDYIGRTRAVNQSHSGGGYTSITARTAPECGRAEAIARTETIRPILDRLYPEWRSENTGSKNDEFRSERDACRRLLARLENANEVERRLGGGDTSPRITAASLHRLIWSAAQAQWSTGHRHEAVLAASKAVNSQLQAKLSRRDVSEKDLVRQAFSERAPEEGKPRLQFSHIEDEQTRESMRQGAMDFGAGCFAAIRNPLGHLPNDQVELDEQTALSLLARWIDEASTDAV</sequence>
<dbReference type="InterPro" id="IPR012654">
    <property type="entry name" value="CHP02391"/>
</dbReference>
<accession>A0A2R7YSB5</accession>
<dbReference type="EMBL" id="PYXZ01000015">
    <property type="protein sequence ID" value="PUA78936.1"/>
    <property type="molecule type" value="Genomic_DNA"/>
</dbReference>
<keyword evidence="3" id="KW-1185">Reference proteome</keyword>
<evidence type="ECO:0000313" key="3">
    <source>
        <dbReference type="Proteomes" id="UP000244867"/>
    </source>
</evidence>
<protein>
    <recommendedName>
        <fullName evidence="1">Conserved hypothetical protein CHP02391 domain-containing protein</fullName>
    </recommendedName>
</protein>
<evidence type="ECO:0000259" key="1">
    <source>
        <dbReference type="Pfam" id="PF09509"/>
    </source>
</evidence>
<feature type="domain" description="Conserved hypothetical protein CHP02391" evidence="1">
    <location>
        <begin position="127"/>
        <end position="244"/>
    </location>
</feature>
<comment type="caution">
    <text evidence="2">The sequence shown here is derived from an EMBL/GenBank/DDBJ whole genome shotgun (WGS) entry which is preliminary data.</text>
</comment>
<name>A0A2R7YSB5_9ACTN</name>
<reference evidence="2 3" key="1">
    <citation type="submission" date="2018-03" db="EMBL/GenBank/DDBJ databases">
        <authorList>
            <person name="Keele B.F."/>
        </authorList>
    </citation>
    <scope>NUCLEOTIDE SEQUENCE [LARGE SCALE GENOMIC DNA]</scope>
    <source>
        <strain evidence="2 3">IB-3</strain>
    </source>
</reference>
<proteinExistence type="predicted"/>
<organism evidence="2 3">
    <name type="scientific">Nocardioides currus</name>
    <dbReference type="NCBI Taxonomy" id="2133958"/>
    <lineage>
        <taxon>Bacteria</taxon>
        <taxon>Bacillati</taxon>
        <taxon>Actinomycetota</taxon>
        <taxon>Actinomycetes</taxon>
        <taxon>Propionibacteriales</taxon>
        <taxon>Nocardioidaceae</taxon>
        <taxon>Nocardioides</taxon>
    </lineage>
</organism>
<dbReference type="Pfam" id="PF09509">
    <property type="entry name" value="Hypoth_Ymh"/>
    <property type="match status" value="1"/>
</dbReference>
<evidence type="ECO:0000313" key="2">
    <source>
        <dbReference type="EMBL" id="PUA78936.1"/>
    </source>
</evidence>
<gene>
    <name evidence="2" type="ORF">C7S10_21785</name>
</gene>
<dbReference type="Proteomes" id="UP000244867">
    <property type="component" value="Unassembled WGS sequence"/>
</dbReference>